<dbReference type="SMART" id="SM00724">
    <property type="entry name" value="TLC"/>
    <property type="match status" value="1"/>
</dbReference>
<evidence type="ECO:0000313" key="10">
    <source>
        <dbReference type="Proteomes" id="UP000077202"/>
    </source>
</evidence>
<feature type="transmembrane region" description="Helical" evidence="6">
    <location>
        <begin position="231"/>
        <end position="255"/>
    </location>
</feature>
<dbReference type="InterPro" id="IPR006634">
    <property type="entry name" value="TLC-dom"/>
</dbReference>
<organism evidence="9 10">
    <name type="scientific">Marchantia polymorpha subsp. ruderalis</name>
    <dbReference type="NCBI Taxonomy" id="1480154"/>
    <lineage>
        <taxon>Eukaryota</taxon>
        <taxon>Viridiplantae</taxon>
        <taxon>Streptophyta</taxon>
        <taxon>Embryophyta</taxon>
        <taxon>Marchantiophyta</taxon>
        <taxon>Marchantiopsida</taxon>
        <taxon>Marchantiidae</taxon>
        <taxon>Marchantiales</taxon>
        <taxon>Marchantiaceae</taxon>
        <taxon>Marchantia</taxon>
    </lineage>
</organism>
<evidence type="ECO:0000313" key="9">
    <source>
        <dbReference type="EMBL" id="OAE27145.1"/>
    </source>
</evidence>
<keyword evidence="3 6" id="KW-1133">Transmembrane helix</keyword>
<reference evidence="8" key="2">
    <citation type="journal article" date="2019" name="Curr. Biol.">
        <title>Chromatin organization in early land plants reveals an ancestral association between H3K27me3, transposons, and constitutive heterochromatin.</title>
        <authorList>
            <person name="Montgomery S.A."/>
            <person name="Tanizawa Y."/>
            <person name="Galik B."/>
            <person name="Wang N."/>
            <person name="Ito T."/>
            <person name="Mochizuki T."/>
            <person name="Akimcheva S."/>
            <person name="Bowman J."/>
            <person name="Cognat V."/>
            <person name="Drouard L."/>
            <person name="Ekker H."/>
            <person name="Houng S."/>
            <person name="Kohchi T."/>
            <person name="Lin S."/>
            <person name="Liu L.D."/>
            <person name="Nakamura Y."/>
            <person name="Valeeva L.R."/>
            <person name="Shakirov E.V."/>
            <person name="Shippen D.E."/>
            <person name="Wei W."/>
            <person name="Yagura M."/>
            <person name="Yamaoka S."/>
            <person name="Yamato K.T."/>
            <person name="Liu C."/>
            <person name="Berger F."/>
        </authorList>
    </citation>
    <scope>NUCLEOTIDE SEQUENCE [LARGE SCALE GENOMIC DNA]</scope>
    <source>
        <strain evidence="8">Tak-1</strain>
    </source>
</reference>
<dbReference type="AlphaFoldDB" id="A0A176W3V2"/>
<keyword evidence="2 5" id="KW-0812">Transmembrane</keyword>
<dbReference type="Pfam" id="PF03798">
    <property type="entry name" value="TRAM_LAG1_CLN8"/>
    <property type="match status" value="1"/>
</dbReference>
<evidence type="ECO:0000256" key="2">
    <source>
        <dbReference type="ARBA" id="ARBA00022692"/>
    </source>
</evidence>
<dbReference type="PANTHER" id="PTHR13439">
    <property type="entry name" value="CT120 PROTEIN"/>
    <property type="match status" value="1"/>
</dbReference>
<evidence type="ECO:0000259" key="7">
    <source>
        <dbReference type="PROSITE" id="PS50922"/>
    </source>
</evidence>
<name>A0A176W3V2_MARPO</name>
<dbReference type="Proteomes" id="UP000077202">
    <property type="component" value="Unassembled WGS sequence"/>
</dbReference>
<dbReference type="EMBL" id="AP019871">
    <property type="protein sequence ID" value="BBN13342.1"/>
    <property type="molecule type" value="Genomic_DNA"/>
</dbReference>
<evidence type="ECO:0000313" key="11">
    <source>
        <dbReference type="Proteomes" id="UP001162541"/>
    </source>
</evidence>
<evidence type="ECO:0000256" key="1">
    <source>
        <dbReference type="ARBA" id="ARBA00004141"/>
    </source>
</evidence>
<dbReference type="GO" id="GO:0016020">
    <property type="term" value="C:membrane"/>
    <property type="evidence" value="ECO:0007669"/>
    <property type="project" value="UniProtKB-SubCell"/>
</dbReference>
<feature type="transmembrane region" description="Helical" evidence="6">
    <location>
        <begin position="25"/>
        <end position="48"/>
    </location>
</feature>
<reference evidence="11" key="3">
    <citation type="journal article" date="2020" name="Curr. Biol.">
        <title>Chromatin organization in early land plants reveals an ancestral association between H3K27me3, transposons, and constitutive heterochromatin.</title>
        <authorList>
            <person name="Montgomery S.A."/>
            <person name="Tanizawa Y."/>
            <person name="Galik B."/>
            <person name="Wang N."/>
            <person name="Ito T."/>
            <person name="Mochizuki T."/>
            <person name="Akimcheva S."/>
            <person name="Bowman J.L."/>
            <person name="Cognat V."/>
            <person name="Marechal-Drouard L."/>
            <person name="Ekker H."/>
            <person name="Hong S.F."/>
            <person name="Kohchi T."/>
            <person name="Lin S.S."/>
            <person name="Liu L.D."/>
            <person name="Nakamura Y."/>
            <person name="Valeeva L.R."/>
            <person name="Shakirov E.V."/>
            <person name="Shippen D.E."/>
            <person name="Wei W.L."/>
            <person name="Yagura M."/>
            <person name="Yamaoka S."/>
            <person name="Yamato K.T."/>
            <person name="Liu C."/>
            <person name="Berger F."/>
        </authorList>
    </citation>
    <scope>NUCLEOTIDE SEQUENCE [LARGE SCALE GENOMIC DNA]</scope>
    <source>
        <strain evidence="11">Tak-1</strain>
    </source>
</reference>
<feature type="transmembrane region" description="Helical" evidence="6">
    <location>
        <begin position="69"/>
        <end position="89"/>
    </location>
</feature>
<dbReference type="PANTHER" id="PTHR13439:SF0">
    <property type="entry name" value="TOPOISOMERASE I DAMAGE AFFECTED PROTEIN 4"/>
    <property type="match status" value="1"/>
</dbReference>
<feature type="transmembrane region" description="Helical" evidence="6">
    <location>
        <begin position="195"/>
        <end position="219"/>
    </location>
</feature>
<feature type="transmembrane region" description="Helical" evidence="6">
    <location>
        <begin position="109"/>
        <end position="129"/>
    </location>
</feature>
<evidence type="ECO:0000256" key="4">
    <source>
        <dbReference type="ARBA" id="ARBA00023136"/>
    </source>
</evidence>
<dbReference type="EMBL" id="LVLJ01001967">
    <property type="protein sequence ID" value="OAE27145.1"/>
    <property type="molecule type" value="Genomic_DNA"/>
</dbReference>
<dbReference type="EMBL" id="AP019871">
    <property type="protein sequence ID" value="BBN13341.1"/>
    <property type="molecule type" value="Genomic_DNA"/>
</dbReference>
<feature type="domain" description="TLC" evidence="7">
    <location>
        <begin position="62"/>
        <end position="266"/>
    </location>
</feature>
<evidence type="ECO:0000256" key="3">
    <source>
        <dbReference type="ARBA" id="ARBA00022989"/>
    </source>
</evidence>
<dbReference type="GO" id="GO:0055088">
    <property type="term" value="P:lipid homeostasis"/>
    <property type="evidence" value="ECO:0007669"/>
    <property type="project" value="TreeGrafter"/>
</dbReference>
<sequence>MRQAVPFHSQMEAYFGAYSSPAEPLLWLGAAVLGATACKIVYDIMTLASPMFFQSYRGLSKEKQVEWDNRGFSTAHAFFCTVAAGYLLYISDVFYDSAPYGPIPFRSTIFSFFTIAFSTGYFFADLAMILWTYPSLGGPEYVVHHLLSIGSLILANYTAHAHYYILMVLFSEVSTPFINLRWYLLTCGLKNSKAFVYNGMALLVVWLFARVILFIYFFYHVYTQFDQISQLYLPGFYFMFTAPPTLALMNLYWFYKIVAGALRVLAKKKD</sequence>
<comment type="subcellular location">
    <subcellularLocation>
        <location evidence="1">Membrane</location>
        <topology evidence="1">Multi-pass membrane protein</topology>
    </subcellularLocation>
</comment>
<dbReference type="PROSITE" id="PS50922">
    <property type="entry name" value="TLC"/>
    <property type="match status" value="1"/>
</dbReference>
<dbReference type="Proteomes" id="UP001162541">
    <property type="component" value="Chromosome 6"/>
</dbReference>
<evidence type="ECO:0000313" key="8">
    <source>
        <dbReference type="EMBL" id="BBN13340.1"/>
    </source>
</evidence>
<dbReference type="GO" id="GO:0005783">
    <property type="term" value="C:endoplasmic reticulum"/>
    <property type="evidence" value="ECO:0007669"/>
    <property type="project" value="TreeGrafter"/>
</dbReference>
<dbReference type="InterPro" id="IPR050846">
    <property type="entry name" value="TLCD"/>
</dbReference>
<feature type="transmembrane region" description="Helical" evidence="6">
    <location>
        <begin position="163"/>
        <end position="183"/>
    </location>
</feature>
<accession>A0A176W3V2</accession>
<protein>
    <recommendedName>
        <fullName evidence="7">TLC domain-containing protein</fullName>
    </recommendedName>
</protein>
<proteinExistence type="predicted"/>
<evidence type="ECO:0000256" key="5">
    <source>
        <dbReference type="PROSITE-ProRule" id="PRU00205"/>
    </source>
</evidence>
<keyword evidence="10" id="KW-1185">Reference proteome</keyword>
<reference evidence="9 10" key="1">
    <citation type="submission" date="2016-03" db="EMBL/GenBank/DDBJ databases">
        <title>Mechanisms controlling the formation of the plant cell surface in tip-growing cells are functionally conserved among land plants.</title>
        <authorList>
            <person name="Honkanen S."/>
            <person name="Jones V.A."/>
            <person name="Morieri G."/>
            <person name="Champion C."/>
            <person name="Hetherington A.J."/>
            <person name="Kelly S."/>
            <person name="Saint-Marcoux D."/>
            <person name="Proust H."/>
            <person name="Prescott H."/>
            <person name="Dolan L."/>
        </authorList>
    </citation>
    <scope>NUCLEOTIDE SEQUENCE [LARGE SCALE GENOMIC DNA]</scope>
    <source>
        <strain evidence="10">cv. Tak-1 and cv. Tak-2</strain>
        <tissue evidence="9">Whole gametophyte</tissue>
    </source>
</reference>
<dbReference type="EMBL" id="AP019871">
    <property type="protein sequence ID" value="BBN13340.1"/>
    <property type="molecule type" value="Genomic_DNA"/>
</dbReference>
<keyword evidence="4 5" id="KW-0472">Membrane</keyword>
<evidence type="ECO:0000256" key="6">
    <source>
        <dbReference type="SAM" id="Phobius"/>
    </source>
</evidence>
<gene>
    <name evidence="9" type="ORF">AXG93_4666s1160</name>
    <name evidence="8" type="ORF">Mp_6g02730</name>
</gene>